<organism evidence="3 4">
    <name type="scientific">Stigmatella aurantiaca</name>
    <dbReference type="NCBI Taxonomy" id="41"/>
    <lineage>
        <taxon>Bacteria</taxon>
        <taxon>Pseudomonadati</taxon>
        <taxon>Myxococcota</taxon>
        <taxon>Myxococcia</taxon>
        <taxon>Myxococcales</taxon>
        <taxon>Cystobacterineae</taxon>
        <taxon>Archangiaceae</taxon>
        <taxon>Stigmatella</taxon>
    </lineage>
</organism>
<evidence type="ECO:0000313" key="4">
    <source>
        <dbReference type="Proteomes" id="UP000182719"/>
    </source>
</evidence>
<feature type="transmembrane region" description="Helical" evidence="1">
    <location>
        <begin position="158"/>
        <end position="178"/>
    </location>
</feature>
<dbReference type="OrthoDB" id="5702018at2"/>
<sequence length="283" mass="29655">MATLQMGHGPSMDRLEQAGHTVGGWVARYARFGYAARGVVYATIGVLAVKLALGSGGKATDTKGALVTLAEQPFGIVLMSLLAAGLVAFAAWRFVQAILDPEQKGRDGKGLVTRAGYFGSGILHVTLALSAVHLVTGAGAQKGRGTQGWTAELLSQPFGAALVALVGAGVMAFAIAQFRNAYTAKFREKLSLGRMTPTHREWAIRVSRFGLAARGVVFTLIGGFLLLAALRSNPSEAKGLDESLAVLADQPFGAVLLGIVALGLVAYAAYLFLQARYRRIVAP</sequence>
<dbReference type="Pfam" id="PF06724">
    <property type="entry name" value="DUF1206"/>
    <property type="match status" value="3"/>
</dbReference>
<feature type="transmembrane region" description="Helical" evidence="1">
    <location>
        <begin position="73"/>
        <end position="95"/>
    </location>
</feature>
<keyword evidence="1" id="KW-0472">Membrane</keyword>
<reference evidence="4" key="1">
    <citation type="submission" date="2016-10" db="EMBL/GenBank/DDBJ databases">
        <authorList>
            <person name="Varghese N."/>
            <person name="Submissions S."/>
        </authorList>
    </citation>
    <scope>NUCLEOTIDE SEQUENCE [LARGE SCALE GENOMIC DNA]</scope>
    <source>
        <strain evidence="4">DSM 17044</strain>
    </source>
</reference>
<dbReference type="RefSeq" id="WP_075007533.1">
    <property type="nucleotide sequence ID" value="NZ_FOAP01000008.1"/>
</dbReference>
<dbReference type="AlphaFoldDB" id="A0A1H7SV47"/>
<dbReference type="Proteomes" id="UP000182719">
    <property type="component" value="Unassembled WGS sequence"/>
</dbReference>
<accession>A0A1H7SV47</accession>
<dbReference type="InterPro" id="IPR009597">
    <property type="entry name" value="DUF1206"/>
</dbReference>
<feature type="transmembrane region" description="Helical" evidence="1">
    <location>
        <begin position="250"/>
        <end position="273"/>
    </location>
</feature>
<feature type="domain" description="DUF1206" evidence="2">
    <location>
        <begin position="115"/>
        <end position="183"/>
    </location>
</feature>
<keyword evidence="1" id="KW-0812">Transmembrane</keyword>
<gene>
    <name evidence="3" type="ORF">SAMN05444354_108152</name>
</gene>
<dbReference type="EMBL" id="FOAP01000008">
    <property type="protein sequence ID" value="SEL76490.1"/>
    <property type="molecule type" value="Genomic_DNA"/>
</dbReference>
<evidence type="ECO:0000313" key="3">
    <source>
        <dbReference type="EMBL" id="SEL76490.1"/>
    </source>
</evidence>
<feature type="domain" description="DUF1206" evidence="2">
    <location>
        <begin position="209"/>
        <end position="278"/>
    </location>
</feature>
<feature type="domain" description="DUF1206" evidence="2">
    <location>
        <begin position="32"/>
        <end position="99"/>
    </location>
</feature>
<evidence type="ECO:0000256" key="1">
    <source>
        <dbReference type="SAM" id="Phobius"/>
    </source>
</evidence>
<name>A0A1H7SV47_STIAU</name>
<feature type="transmembrane region" description="Helical" evidence="1">
    <location>
        <begin position="34"/>
        <end position="53"/>
    </location>
</feature>
<proteinExistence type="predicted"/>
<protein>
    <recommendedName>
        <fullName evidence="2">DUF1206 domain-containing protein</fullName>
    </recommendedName>
</protein>
<keyword evidence="4" id="KW-1185">Reference proteome</keyword>
<evidence type="ECO:0000259" key="2">
    <source>
        <dbReference type="Pfam" id="PF06724"/>
    </source>
</evidence>
<feature type="transmembrane region" description="Helical" evidence="1">
    <location>
        <begin position="116"/>
        <end position="138"/>
    </location>
</feature>
<feature type="transmembrane region" description="Helical" evidence="1">
    <location>
        <begin position="209"/>
        <end position="230"/>
    </location>
</feature>
<keyword evidence="1" id="KW-1133">Transmembrane helix</keyword>